<accession>A0A433MT16</accession>
<dbReference type="InterPro" id="IPR010982">
    <property type="entry name" value="Lambda_DNA-bd_dom_sf"/>
</dbReference>
<reference evidence="2 3" key="1">
    <citation type="submission" date="2018-12" db="EMBL/GenBank/DDBJ databases">
        <title>The genome sequences of Variovorax guangxiensis DSM 27352.</title>
        <authorList>
            <person name="Gao J."/>
            <person name="Sun J."/>
        </authorList>
    </citation>
    <scope>NUCLEOTIDE SEQUENCE [LARGE SCALE GENOMIC DNA]</scope>
    <source>
        <strain evidence="2 3">DSM 27352</strain>
    </source>
</reference>
<dbReference type="GO" id="GO:0003677">
    <property type="term" value="F:DNA binding"/>
    <property type="evidence" value="ECO:0007669"/>
    <property type="project" value="InterPro"/>
</dbReference>
<dbReference type="Gene3D" id="1.10.260.40">
    <property type="entry name" value="lambda repressor-like DNA-binding domains"/>
    <property type="match status" value="1"/>
</dbReference>
<evidence type="ECO:0000313" key="2">
    <source>
        <dbReference type="EMBL" id="RUR70944.1"/>
    </source>
</evidence>
<feature type="domain" description="HTH cro/C1-type" evidence="1">
    <location>
        <begin position="8"/>
        <end position="66"/>
    </location>
</feature>
<name>A0A433MT16_9BURK</name>
<dbReference type="SUPFAM" id="SSF47413">
    <property type="entry name" value="lambda repressor-like DNA-binding domains"/>
    <property type="match status" value="1"/>
</dbReference>
<evidence type="ECO:0000313" key="3">
    <source>
        <dbReference type="Proteomes" id="UP000281118"/>
    </source>
</evidence>
<dbReference type="SMART" id="SM00530">
    <property type="entry name" value="HTH_XRE"/>
    <property type="match status" value="1"/>
</dbReference>
<evidence type="ECO:0000259" key="1">
    <source>
        <dbReference type="PROSITE" id="PS50943"/>
    </source>
</evidence>
<dbReference type="RefSeq" id="WP_126025043.1">
    <property type="nucleotide sequence ID" value="NZ_RXFT01000016.1"/>
</dbReference>
<protein>
    <submittedName>
        <fullName evidence="2">Helix-turn-helix domain-containing protein</fullName>
    </submittedName>
</protein>
<organism evidence="2 3">
    <name type="scientific">Variovorax guangxiensis</name>
    <dbReference type="NCBI Taxonomy" id="1775474"/>
    <lineage>
        <taxon>Bacteria</taxon>
        <taxon>Pseudomonadati</taxon>
        <taxon>Pseudomonadota</taxon>
        <taxon>Betaproteobacteria</taxon>
        <taxon>Burkholderiales</taxon>
        <taxon>Comamonadaceae</taxon>
        <taxon>Variovorax</taxon>
    </lineage>
</organism>
<dbReference type="CDD" id="cd00093">
    <property type="entry name" value="HTH_XRE"/>
    <property type="match status" value="1"/>
</dbReference>
<dbReference type="InterPro" id="IPR001387">
    <property type="entry name" value="Cro/C1-type_HTH"/>
</dbReference>
<comment type="caution">
    <text evidence="2">The sequence shown here is derived from an EMBL/GenBank/DDBJ whole genome shotgun (WGS) entry which is preliminary data.</text>
</comment>
<gene>
    <name evidence="2" type="ORF">EJP67_28185</name>
</gene>
<dbReference type="PROSITE" id="PS50943">
    <property type="entry name" value="HTH_CROC1"/>
    <property type="match status" value="1"/>
</dbReference>
<dbReference type="Pfam" id="PF13560">
    <property type="entry name" value="HTH_31"/>
    <property type="match status" value="1"/>
</dbReference>
<dbReference type="EMBL" id="RXFT01000016">
    <property type="protein sequence ID" value="RUR70944.1"/>
    <property type="molecule type" value="Genomic_DNA"/>
</dbReference>
<sequence>MTVLGRRLKQARQLAGLSQEQVGIEADLDPMSASTRMNRYELGKRAPAYELVERFAKVLGVPTAYFYAVADDEAQLLLAFSKLPKTKRSQAVEYVVGLSK</sequence>
<dbReference type="Proteomes" id="UP000281118">
    <property type="component" value="Unassembled WGS sequence"/>
</dbReference>
<dbReference type="OrthoDB" id="6006530at2"/>
<proteinExistence type="predicted"/>
<dbReference type="AlphaFoldDB" id="A0A433MT16"/>